<evidence type="ECO:0000313" key="4">
    <source>
        <dbReference type="EMBL" id="KAG2174372.1"/>
    </source>
</evidence>
<feature type="domain" description="ADF-H" evidence="3">
    <location>
        <begin position="2"/>
        <end position="123"/>
    </location>
</feature>
<organism evidence="4 5">
    <name type="scientific">Mortierella isabellina</name>
    <name type="common">Filamentous fungus</name>
    <name type="synonym">Umbelopsis isabellina</name>
    <dbReference type="NCBI Taxonomy" id="91625"/>
    <lineage>
        <taxon>Eukaryota</taxon>
        <taxon>Fungi</taxon>
        <taxon>Fungi incertae sedis</taxon>
        <taxon>Mucoromycota</taxon>
        <taxon>Mucoromycotina</taxon>
        <taxon>Umbelopsidomycetes</taxon>
        <taxon>Umbelopsidales</taxon>
        <taxon>Umbelopsidaceae</taxon>
        <taxon>Umbelopsis</taxon>
    </lineage>
</organism>
<evidence type="ECO:0000259" key="2">
    <source>
        <dbReference type="PROSITE" id="PS50003"/>
    </source>
</evidence>
<dbReference type="SMART" id="SM00233">
    <property type="entry name" value="PH"/>
    <property type="match status" value="1"/>
</dbReference>
<dbReference type="GO" id="GO:0030864">
    <property type="term" value="C:cortical actin cytoskeleton"/>
    <property type="evidence" value="ECO:0007669"/>
    <property type="project" value="TreeGrafter"/>
</dbReference>
<dbReference type="OrthoDB" id="2123378at2759"/>
<evidence type="ECO:0000259" key="3">
    <source>
        <dbReference type="PROSITE" id="PS51263"/>
    </source>
</evidence>
<dbReference type="EMBL" id="JAEPQZ010000013">
    <property type="protein sequence ID" value="KAG2174372.1"/>
    <property type="molecule type" value="Genomic_DNA"/>
</dbReference>
<dbReference type="AlphaFoldDB" id="A0A8H7PI13"/>
<evidence type="ECO:0000256" key="1">
    <source>
        <dbReference type="SAM" id="MobiDB-lite"/>
    </source>
</evidence>
<protein>
    <recommendedName>
        <fullName evidence="6">PH domain-containing protein</fullName>
    </recommendedName>
</protein>
<dbReference type="Gene3D" id="3.40.20.10">
    <property type="entry name" value="Severin"/>
    <property type="match status" value="1"/>
</dbReference>
<proteinExistence type="predicted"/>
<evidence type="ECO:0000313" key="5">
    <source>
        <dbReference type="Proteomes" id="UP000654370"/>
    </source>
</evidence>
<dbReference type="Proteomes" id="UP000654370">
    <property type="component" value="Unassembled WGS sequence"/>
</dbReference>
<feature type="compositionally biased region" description="Low complexity" evidence="1">
    <location>
        <begin position="152"/>
        <end position="173"/>
    </location>
</feature>
<dbReference type="InterPro" id="IPR029006">
    <property type="entry name" value="ADF-H/Gelsolin-like_dom_sf"/>
</dbReference>
<dbReference type="InterPro" id="IPR001849">
    <property type="entry name" value="PH_domain"/>
</dbReference>
<dbReference type="InterPro" id="IPR002108">
    <property type="entry name" value="ADF-H"/>
</dbReference>
<dbReference type="PANTHER" id="PTHR10829:SF25">
    <property type="entry name" value="DREBRIN-LIKE PROTEIN"/>
    <property type="match status" value="1"/>
</dbReference>
<accession>A0A8H7PI13</accession>
<name>A0A8H7PI13_MORIS</name>
<dbReference type="PANTHER" id="PTHR10829">
    <property type="entry name" value="CORTACTIN AND DREBRIN"/>
    <property type="match status" value="1"/>
</dbReference>
<dbReference type="SUPFAM" id="SSF50729">
    <property type="entry name" value="PH domain-like"/>
    <property type="match status" value="1"/>
</dbReference>
<feature type="compositionally biased region" description="Polar residues" evidence="1">
    <location>
        <begin position="132"/>
        <end position="151"/>
    </location>
</feature>
<dbReference type="GO" id="GO:0005884">
    <property type="term" value="C:actin filament"/>
    <property type="evidence" value="ECO:0007669"/>
    <property type="project" value="TreeGrafter"/>
</dbReference>
<dbReference type="InterPro" id="IPR011993">
    <property type="entry name" value="PH-like_dom_sf"/>
</dbReference>
<dbReference type="GO" id="GO:0051015">
    <property type="term" value="F:actin filament binding"/>
    <property type="evidence" value="ECO:0007669"/>
    <property type="project" value="TreeGrafter"/>
</dbReference>
<feature type="domain" description="PH" evidence="2">
    <location>
        <begin position="279"/>
        <end position="377"/>
    </location>
</feature>
<keyword evidence="5" id="KW-1185">Reference proteome</keyword>
<dbReference type="SUPFAM" id="SSF55753">
    <property type="entry name" value="Actin depolymerizing proteins"/>
    <property type="match status" value="1"/>
</dbReference>
<dbReference type="Pfam" id="PF00241">
    <property type="entry name" value="Cofilin_ADF"/>
    <property type="match status" value="1"/>
</dbReference>
<dbReference type="PROSITE" id="PS51263">
    <property type="entry name" value="ADF_H"/>
    <property type="match status" value="1"/>
</dbReference>
<comment type="caution">
    <text evidence="4">The sequence shown here is derived from an EMBL/GenBank/DDBJ whole genome shotgun (WGS) entry which is preliminary data.</text>
</comment>
<dbReference type="GO" id="GO:0030833">
    <property type="term" value="P:regulation of actin filament polymerization"/>
    <property type="evidence" value="ECO:0007669"/>
    <property type="project" value="TreeGrafter"/>
</dbReference>
<feature type="region of interest" description="Disordered" evidence="1">
    <location>
        <begin position="129"/>
        <end position="176"/>
    </location>
</feature>
<sequence>MSCNLQDPRILEAYNEIIDYEPTDWLILGYNDSRDVISLYSKGSNGLSEFRENLREEVLFCFLRLEDRFLLVTYISQQVSGFRRARALVHSRSVAALMPVNNAQLTATMPSELSDTNIYAKLKVGENKVPGKTSSRPLSMSKRNSMRLQNASSNSSPPSPVPVESISQSPESGISEEPEIIEHEEALQAEQRYQEELQQREEEKVEQERINEMERLRLEREEHERQAAADAQEQERLALEEERRRAAQAEADRQAQELKAQREKEALERNFTEAERKGDVLLSGFVSVQNKSPFWRRRFFAIKGSNMLLYRDIEDKRQAQALDLSKSSTIIRTLTGDHDINMPNAIQVRVQGDEFNMFADNNEQMRVLVTALSKAAGIAN</sequence>
<dbReference type="PROSITE" id="PS50003">
    <property type="entry name" value="PH_DOMAIN"/>
    <property type="match status" value="1"/>
</dbReference>
<gene>
    <name evidence="4" type="ORF">INT43_004395</name>
</gene>
<evidence type="ECO:0008006" key="6">
    <source>
        <dbReference type="Google" id="ProtNLM"/>
    </source>
</evidence>
<dbReference type="Gene3D" id="2.30.29.30">
    <property type="entry name" value="Pleckstrin-homology domain (PH domain)/Phosphotyrosine-binding domain (PTB)"/>
    <property type="match status" value="1"/>
</dbReference>
<feature type="region of interest" description="Disordered" evidence="1">
    <location>
        <begin position="221"/>
        <end position="261"/>
    </location>
</feature>
<reference evidence="4" key="1">
    <citation type="submission" date="2020-12" db="EMBL/GenBank/DDBJ databases">
        <title>Metabolic potential, ecology and presence of endohyphal bacteria is reflected in genomic diversity of Mucoromycotina.</title>
        <authorList>
            <person name="Muszewska A."/>
            <person name="Okrasinska A."/>
            <person name="Steczkiewicz K."/>
            <person name="Drgas O."/>
            <person name="Orlowska M."/>
            <person name="Perlinska-Lenart U."/>
            <person name="Aleksandrzak-Piekarczyk T."/>
            <person name="Szatraj K."/>
            <person name="Zielenkiewicz U."/>
            <person name="Pilsyk S."/>
            <person name="Malc E."/>
            <person name="Mieczkowski P."/>
            <person name="Kruszewska J.S."/>
            <person name="Biernat P."/>
            <person name="Pawlowska J."/>
        </authorList>
    </citation>
    <scope>NUCLEOTIDE SEQUENCE</scope>
    <source>
        <strain evidence="4">WA0000067209</strain>
    </source>
</reference>